<accession>A0A6S6QG22</accession>
<dbReference type="AlphaFoldDB" id="A0A6S6QG22"/>
<dbReference type="GO" id="GO:1904047">
    <property type="term" value="F:S-adenosyl-L-methionine binding"/>
    <property type="evidence" value="ECO:0007669"/>
    <property type="project" value="TreeGrafter"/>
</dbReference>
<keyword evidence="8" id="KW-1185">Reference proteome</keyword>
<dbReference type="InterPro" id="IPR029063">
    <property type="entry name" value="SAM-dependent_MTases_sf"/>
</dbReference>
<evidence type="ECO:0000313" key="7">
    <source>
        <dbReference type="EMBL" id="BCJ90053.1"/>
    </source>
</evidence>
<protein>
    <recommendedName>
        <fullName evidence="2">site-specific DNA-methyltransferase (adenine-specific)</fullName>
        <ecNumber evidence="2">2.1.1.72</ecNumber>
    </recommendedName>
</protein>
<reference evidence="7 8" key="1">
    <citation type="submission" date="2020-08" db="EMBL/GenBank/DDBJ databases">
        <title>Genome sequence of Rhizobiales bacterium strain IZ6.</title>
        <authorList>
            <person name="Nakai R."/>
            <person name="Naganuma T."/>
        </authorList>
    </citation>
    <scope>NUCLEOTIDE SEQUENCE [LARGE SCALE GENOMIC DNA]</scope>
    <source>
        <strain evidence="7 8">IZ6</strain>
    </source>
</reference>
<dbReference type="Pfam" id="PF02086">
    <property type="entry name" value="MethyltransfD12"/>
    <property type="match status" value="1"/>
</dbReference>
<comment type="catalytic activity">
    <reaction evidence="6">
        <text>a 2'-deoxyadenosine in DNA + S-adenosyl-L-methionine = an N(6)-methyl-2'-deoxyadenosine in DNA + S-adenosyl-L-homocysteine + H(+)</text>
        <dbReference type="Rhea" id="RHEA:15197"/>
        <dbReference type="Rhea" id="RHEA-COMP:12418"/>
        <dbReference type="Rhea" id="RHEA-COMP:12419"/>
        <dbReference type="ChEBI" id="CHEBI:15378"/>
        <dbReference type="ChEBI" id="CHEBI:57856"/>
        <dbReference type="ChEBI" id="CHEBI:59789"/>
        <dbReference type="ChEBI" id="CHEBI:90615"/>
        <dbReference type="ChEBI" id="CHEBI:90616"/>
        <dbReference type="EC" id="2.1.1.72"/>
    </reaction>
</comment>
<evidence type="ECO:0000256" key="2">
    <source>
        <dbReference type="ARBA" id="ARBA00011900"/>
    </source>
</evidence>
<dbReference type="KEGG" id="tso:IZ6_07880"/>
<dbReference type="EMBL" id="AP023361">
    <property type="protein sequence ID" value="BCJ90053.1"/>
    <property type="molecule type" value="Genomic_DNA"/>
</dbReference>
<dbReference type="GO" id="GO:0009307">
    <property type="term" value="P:DNA restriction-modification system"/>
    <property type="evidence" value="ECO:0007669"/>
    <property type="project" value="InterPro"/>
</dbReference>
<evidence type="ECO:0000256" key="4">
    <source>
        <dbReference type="ARBA" id="ARBA00022679"/>
    </source>
</evidence>
<keyword evidence="5" id="KW-0949">S-adenosyl-L-methionine</keyword>
<dbReference type="PRINTS" id="PR00505">
    <property type="entry name" value="D12N6MTFRASE"/>
</dbReference>
<dbReference type="PANTHER" id="PTHR30481:SF4">
    <property type="entry name" value="SITE-SPECIFIC DNA-METHYLTRANSFERASE (ADENINE-SPECIFIC)"/>
    <property type="match status" value="1"/>
</dbReference>
<dbReference type="REBASE" id="438847">
    <property type="entry name" value="M.RbaIZ6ORF7880P"/>
</dbReference>
<comment type="similarity">
    <text evidence="1">Belongs to the N(4)/N(6)-methyltransferase family.</text>
</comment>
<dbReference type="Proteomes" id="UP000515317">
    <property type="component" value="Chromosome"/>
</dbReference>
<evidence type="ECO:0000256" key="5">
    <source>
        <dbReference type="ARBA" id="ARBA00022691"/>
    </source>
</evidence>
<dbReference type="GO" id="GO:0032259">
    <property type="term" value="P:methylation"/>
    <property type="evidence" value="ECO:0007669"/>
    <property type="project" value="UniProtKB-KW"/>
</dbReference>
<dbReference type="EC" id="2.1.1.72" evidence="2"/>
<organism evidence="7 8">
    <name type="scientific">Terrihabitans soli</name>
    <dbReference type="NCBI Taxonomy" id="708113"/>
    <lineage>
        <taxon>Bacteria</taxon>
        <taxon>Pseudomonadati</taxon>
        <taxon>Pseudomonadota</taxon>
        <taxon>Alphaproteobacteria</taxon>
        <taxon>Hyphomicrobiales</taxon>
        <taxon>Terrihabitans</taxon>
    </lineage>
</organism>
<dbReference type="PANTHER" id="PTHR30481">
    <property type="entry name" value="DNA ADENINE METHYLASE"/>
    <property type="match status" value="1"/>
</dbReference>
<gene>
    <name evidence="7" type="ORF">IZ6_07880</name>
</gene>
<keyword evidence="4 7" id="KW-0808">Transferase</keyword>
<dbReference type="InterPro" id="IPR012327">
    <property type="entry name" value="MeTrfase_D12"/>
</dbReference>
<dbReference type="GO" id="GO:0043565">
    <property type="term" value="F:sequence-specific DNA binding"/>
    <property type="evidence" value="ECO:0007669"/>
    <property type="project" value="TreeGrafter"/>
</dbReference>
<dbReference type="SUPFAM" id="SSF53335">
    <property type="entry name" value="S-adenosyl-L-methionine-dependent methyltransferases"/>
    <property type="match status" value="1"/>
</dbReference>
<dbReference type="GO" id="GO:0006298">
    <property type="term" value="P:mismatch repair"/>
    <property type="evidence" value="ECO:0007669"/>
    <property type="project" value="TreeGrafter"/>
</dbReference>
<dbReference type="Gene3D" id="1.10.1020.10">
    <property type="entry name" value="Adenine-specific Methyltransferase, Domain 2"/>
    <property type="match status" value="1"/>
</dbReference>
<evidence type="ECO:0000256" key="6">
    <source>
        <dbReference type="ARBA" id="ARBA00047942"/>
    </source>
</evidence>
<evidence type="ECO:0000313" key="8">
    <source>
        <dbReference type="Proteomes" id="UP000515317"/>
    </source>
</evidence>
<dbReference type="RefSeq" id="WP_222876713.1">
    <property type="nucleotide sequence ID" value="NZ_AP023361.1"/>
</dbReference>
<dbReference type="Gene3D" id="3.40.50.150">
    <property type="entry name" value="Vaccinia Virus protein VP39"/>
    <property type="match status" value="1"/>
</dbReference>
<dbReference type="GO" id="GO:0009007">
    <property type="term" value="F:site-specific DNA-methyltransferase (adenine-specific) activity"/>
    <property type="evidence" value="ECO:0007669"/>
    <property type="project" value="UniProtKB-EC"/>
</dbReference>
<keyword evidence="3 7" id="KW-0489">Methyltransferase</keyword>
<sequence>MEGFERRAVAPAHPVAPYIGGKKVLASDIIARIDQIPHVAYVEPFIGMGGIFLRRRSAPKLEVINDLSSEVANLFRVLQCHYVAFLDMMKFQITSRREFERLARTDPTTLTDMQRAARFLYLQRLAYGGKVSGQNFGIFRDKPGNFDVTRLGPVLEAAHERLAGVVIENLCYSEIITRYDAPTTLFYFDPPYWGSEKDYGRGLFSRADFQRLAQMLTKISGTFLMSLNDCPGVRECFSAFAFEEFEVPYTIAGGDKAPDAKEVLIFPHGQVRRAAAPDLFAAE</sequence>
<dbReference type="InterPro" id="IPR023095">
    <property type="entry name" value="Ade_MeTrfase_dom_2"/>
</dbReference>
<proteinExistence type="inferred from homology"/>
<evidence type="ECO:0000256" key="3">
    <source>
        <dbReference type="ARBA" id="ARBA00022603"/>
    </source>
</evidence>
<name>A0A6S6QG22_9HYPH</name>
<evidence type="ECO:0000256" key="1">
    <source>
        <dbReference type="ARBA" id="ARBA00006594"/>
    </source>
</evidence>